<gene>
    <name evidence="2" type="ORF">F511_35295</name>
</gene>
<feature type="compositionally biased region" description="Basic and acidic residues" evidence="1">
    <location>
        <begin position="71"/>
        <end position="81"/>
    </location>
</feature>
<dbReference type="Proteomes" id="UP000250235">
    <property type="component" value="Unassembled WGS sequence"/>
</dbReference>
<protein>
    <submittedName>
        <fullName evidence="2">Uncharacterized protein</fullName>
    </submittedName>
</protein>
<name>A0A2Z7BQH6_9LAMI</name>
<organism evidence="2 3">
    <name type="scientific">Dorcoceras hygrometricum</name>
    <dbReference type="NCBI Taxonomy" id="472368"/>
    <lineage>
        <taxon>Eukaryota</taxon>
        <taxon>Viridiplantae</taxon>
        <taxon>Streptophyta</taxon>
        <taxon>Embryophyta</taxon>
        <taxon>Tracheophyta</taxon>
        <taxon>Spermatophyta</taxon>
        <taxon>Magnoliopsida</taxon>
        <taxon>eudicotyledons</taxon>
        <taxon>Gunneridae</taxon>
        <taxon>Pentapetalae</taxon>
        <taxon>asterids</taxon>
        <taxon>lamiids</taxon>
        <taxon>Lamiales</taxon>
        <taxon>Gesneriaceae</taxon>
        <taxon>Didymocarpoideae</taxon>
        <taxon>Trichosporeae</taxon>
        <taxon>Loxocarpinae</taxon>
        <taxon>Dorcoceras</taxon>
    </lineage>
</organism>
<feature type="region of interest" description="Disordered" evidence="1">
    <location>
        <begin position="58"/>
        <end position="90"/>
    </location>
</feature>
<sequence>MRGSSGSQEGQSGNSASRPPFPLVPVLFMICTEPGDAPCFYTGTQGCGDRPAELPLCPARLPETPANGQRRPKEQKQEKQLGGRHSNPVVTTPKIALDFSGTTQQSASHNVAPNQESYDWHSCFLQQTRRNNPVATIQSQAIQSQAKPKAGRFLTTGTRRNPRNAEFQLNQTTSRCFLDWFLNSPAGHPVATQFPPATGSSIHRLVMLSRAQRLPDATQAQQLIFQFHQLQAIVTIKFQILPVVGYSTVDSILGGIRQLYNFKIHVVNPNNKINH</sequence>
<dbReference type="AlphaFoldDB" id="A0A2Z7BQH6"/>
<evidence type="ECO:0000313" key="3">
    <source>
        <dbReference type="Proteomes" id="UP000250235"/>
    </source>
</evidence>
<proteinExistence type="predicted"/>
<evidence type="ECO:0000256" key="1">
    <source>
        <dbReference type="SAM" id="MobiDB-lite"/>
    </source>
</evidence>
<reference evidence="2 3" key="1">
    <citation type="journal article" date="2015" name="Proc. Natl. Acad. Sci. U.S.A.">
        <title>The resurrection genome of Boea hygrometrica: A blueprint for survival of dehydration.</title>
        <authorList>
            <person name="Xiao L."/>
            <person name="Yang G."/>
            <person name="Zhang L."/>
            <person name="Yang X."/>
            <person name="Zhao S."/>
            <person name="Ji Z."/>
            <person name="Zhou Q."/>
            <person name="Hu M."/>
            <person name="Wang Y."/>
            <person name="Chen M."/>
            <person name="Xu Y."/>
            <person name="Jin H."/>
            <person name="Xiao X."/>
            <person name="Hu G."/>
            <person name="Bao F."/>
            <person name="Hu Y."/>
            <person name="Wan P."/>
            <person name="Li L."/>
            <person name="Deng X."/>
            <person name="Kuang T."/>
            <person name="Xiang C."/>
            <person name="Zhu J.K."/>
            <person name="Oliver M.J."/>
            <person name="He Y."/>
        </authorList>
    </citation>
    <scope>NUCLEOTIDE SEQUENCE [LARGE SCALE GENOMIC DNA]</scope>
    <source>
        <strain evidence="3">cv. XS01</strain>
    </source>
</reference>
<keyword evidence="3" id="KW-1185">Reference proteome</keyword>
<dbReference type="EMBL" id="KV003201">
    <property type="protein sequence ID" value="KZV36843.1"/>
    <property type="molecule type" value="Genomic_DNA"/>
</dbReference>
<evidence type="ECO:0000313" key="2">
    <source>
        <dbReference type="EMBL" id="KZV36843.1"/>
    </source>
</evidence>
<accession>A0A2Z7BQH6</accession>